<organism evidence="1 2">
    <name type="scientific">Pandoraea anapnoica</name>
    <dbReference type="NCBI Taxonomy" id="2508301"/>
    <lineage>
        <taxon>Bacteria</taxon>
        <taxon>Pseudomonadati</taxon>
        <taxon>Pseudomonadota</taxon>
        <taxon>Betaproteobacteria</taxon>
        <taxon>Burkholderiales</taxon>
        <taxon>Burkholderiaceae</taxon>
        <taxon>Pandoraea</taxon>
    </lineage>
</organism>
<sequence length="88" mass="10075">MRNEYLRRYLWIRGAVGARAFYYQASLADGLELRELMNGQDHFLTEPEGGWYQIDLRENEGRLLLQVWATIVALSCAQTPERGADGLA</sequence>
<dbReference type="EMBL" id="CABPSP010000001">
    <property type="protein sequence ID" value="VVE61533.1"/>
    <property type="molecule type" value="Genomic_DNA"/>
</dbReference>
<accession>A0A5E4ZMS3</accession>
<dbReference type="Proteomes" id="UP000383122">
    <property type="component" value="Unassembled WGS sequence"/>
</dbReference>
<gene>
    <name evidence="1" type="ORF">PAN31117_00609</name>
</gene>
<dbReference type="AlphaFoldDB" id="A0A5E4ZMS3"/>
<name>A0A5E4ZMS3_9BURK</name>
<evidence type="ECO:0000313" key="1">
    <source>
        <dbReference type="EMBL" id="VVE61533.1"/>
    </source>
</evidence>
<protein>
    <submittedName>
        <fullName evidence="1">Uncharacterized protein</fullName>
    </submittedName>
</protein>
<keyword evidence="2" id="KW-1185">Reference proteome</keyword>
<proteinExistence type="predicted"/>
<reference evidence="1 2" key="1">
    <citation type="submission" date="2019-08" db="EMBL/GenBank/DDBJ databases">
        <authorList>
            <person name="Peeters C."/>
        </authorList>
    </citation>
    <scope>NUCLEOTIDE SEQUENCE [LARGE SCALE GENOMIC DNA]</scope>
    <source>
        <strain evidence="1 2">LMG 31117</strain>
    </source>
</reference>
<evidence type="ECO:0000313" key="2">
    <source>
        <dbReference type="Proteomes" id="UP000383122"/>
    </source>
</evidence>